<dbReference type="Gene3D" id="2.60.120.200">
    <property type="match status" value="2"/>
</dbReference>
<feature type="domain" description="GH16" evidence="6">
    <location>
        <begin position="1"/>
        <end position="63"/>
    </location>
</feature>
<evidence type="ECO:0000259" key="7">
    <source>
        <dbReference type="Pfam" id="PF06955"/>
    </source>
</evidence>
<dbReference type="GO" id="GO:0044042">
    <property type="term" value="P:glucan metabolic process"/>
    <property type="evidence" value="ECO:0007669"/>
    <property type="project" value="InterPro"/>
</dbReference>
<name>A0AAN8VM68_9MAGN</name>
<keyword evidence="9" id="KW-1185">Reference proteome</keyword>
<evidence type="ECO:0000313" key="9">
    <source>
        <dbReference type="Proteomes" id="UP001370490"/>
    </source>
</evidence>
<dbReference type="AlphaFoldDB" id="A0AAN8VM68"/>
<evidence type="ECO:0000256" key="1">
    <source>
        <dbReference type="ARBA" id="ARBA00012152"/>
    </source>
</evidence>
<dbReference type="PANTHER" id="PTHR31062">
    <property type="entry name" value="XYLOGLUCAN ENDOTRANSGLUCOSYLASE/HYDROLASE PROTEIN 8-RELATED"/>
    <property type="match status" value="1"/>
</dbReference>
<dbReference type="Pfam" id="PF00722">
    <property type="entry name" value="Glyco_hydro_16"/>
    <property type="match status" value="1"/>
</dbReference>
<evidence type="ECO:0000256" key="3">
    <source>
        <dbReference type="ARBA" id="ARBA00022801"/>
    </source>
</evidence>
<evidence type="ECO:0000313" key="8">
    <source>
        <dbReference type="EMBL" id="KAK6937643.1"/>
    </source>
</evidence>
<dbReference type="InterPro" id="IPR010713">
    <property type="entry name" value="XET_C"/>
</dbReference>
<sequence length="138" mass="15963">MKIKLPDTDTSGVVTTFYLITGSNEIHKELDFEFLGNRERHPIVLQTNVYANGVEGGKRKINWSSAHFMAYYQGFSVDGCNSTATDCQSPNYWWNAPKYWQLDGNQQQAYENTRKYVVYDYCTDRKRHPTPPPECIPP</sequence>
<comment type="catalytic activity">
    <reaction evidence="5">
        <text>breaks a beta-(1-&gt;4) bond in the backbone of a xyloglucan and transfers the xyloglucanyl segment on to O-4 of the non-reducing terminal glucose residue of an acceptor, which can be a xyloglucan or an oligosaccharide of xyloglucan.</text>
        <dbReference type="EC" id="2.4.1.207"/>
    </reaction>
</comment>
<accession>A0AAN8VM68</accession>
<dbReference type="InterPro" id="IPR000757">
    <property type="entry name" value="Beta-glucanase-like"/>
</dbReference>
<dbReference type="InterPro" id="IPR044791">
    <property type="entry name" value="Beta-glucanase/XTH"/>
</dbReference>
<evidence type="ECO:0000256" key="2">
    <source>
        <dbReference type="ARBA" id="ARBA00022679"/>
    </source>
</evidence>
<dbReference type="GO" id="GO:0048046">
    <property type="term" value="C:apoplast"/>
    <property type="evidence" value="ECO:0007669"/>
    <property type="project" value="InterPro"/>
</dbReference>
<dbReference type="Proteomes" id="UP001370490">
    <property type="component" value="Unassembled WGS sequence"/>
</dbReference>
<proteinExistence type="predicted"/>
<dbReference type="SUPFAM" id="SSF49899">
    <property type="entry name" value="Concanavalin A-like lectins/glucanases"/>
    <property type="match status" value="1"/>
</dbReference>
<keyword evidence="3 8" id="KW-0378">Hydrolase</keyword>
<evidence type="ECO:0000256" key="4">
    <source>
        <dbReference type="ARBA" id="ARBA00023295"/>
    </source>
</evidence>
<organism evidence="8 9">
    <name type="scientific">Dillenia turbinata</name>
    <dbReference type="NCBI Taxonomy" id="194707"/>
    <lineage>
        <taxon>Eukaryota</taxon>
        <taxon>Viridiplantae</taxon>
        <taxon>Streptophyta</taxon>
        <taxon>Embryophyta</taxon>
        <taxon>Tracheophyta</taxon>
        <taxon>Spermatophyta</taxon>
        <taxon>Magnoliopsida</taxon>
        <taxon>eudicotyledons</taxon>
        <taxon>Gunneridae</taxon>
        <taxon>Pentapetalae</taxon>
        <taxon>Dilleniales</taxon>
        <taxon>Dilleniaceae</taxon>
        <taxon>Dillenia</taxon>
    </lineage>
</organism>
<keyword evidence="2" id="KW-0808">Transferase</keyword>
<feature type="domain" description="Xyloglucan endo-transglycosylase C-terminal" evidence="7">
    <location>
        <begin position="89"/>
        <end position="135"/>
    </location>
</feature>
<comment type="caution">
    <text evidence="8">The sequence shown here is derived from an EMBL/GenBank/DDBJ whole genome shotgun (WGS) entry which is preliminary data.</text>
</comment>
<protein>
    <recommendedName>
        <fullName evidence="1">xyloglucan:xyloglucosyl transferase</fullName>
        <ecNumber evidence="1">2.4.1.207</ecNumber>
    </recommendedName>
</protein>
<dbReference type="EMBL" id="JBAMMX010000006">
    <property type="protein sequence ID" value="KAK6937643.1"/>
    <property type="molecule type" value="Genomic_DNA"/>
</dbReference>
<evidence type="ECO:0000259" key="6">
    <source>
        <dbReference type="Pfam" id="PF00722"/>
    </source>
</evidence>
<dbReference type="EC" id="2.4.1.207" evidence="1"/>
<reference evidence="8 9" key="1">
    <citation type="submission" date="2023-12" db="EMBL/GenBank/DDBJ databases">
        <title>A high-quality genome assembly for Dillenia turbinata (Dilleniales).</title>
        <authorList>
            <person name="Chanderbali A."/>
        </authorList>
    </citation>
    <scope>NUCLEOTIDE SEQUENCE [LARGE SCALE GENOMIC DNA]</scope>
    <source>
        <strain evidence="8">LSX21</strain>
        <tissue evidence="8">Leaf</tissue>
    </source>
</reference>
<dbReference type="GO" id="GO:0016762">
    <property type="term" value="F:xyloglucan:xyloglucosyl transferase activity"/>
    <property type="evidence" value="ECO:0007669"/>
    <property type="project" value="UniProtKB-EC"/>
</dbReference>
<keyword evidence="4" id="KW-0326">Glycosidase</keyword>
<dbReference type="Pfam" id="PF06955">
    <property type="entry name" value="XET_C"/>
    <property type="match status" value="1"/>
</dbReference>
<dbReference type="GO" id="GO:0004553">
    <property type="term" value="F:hydrolase activity, hydrolyzing O-glycosyl compounds"/>
    <property type="evidence" value="ECO:0007669"/>
    <property type="project" value="InterPro"/>
</dbReference>
<evidence type="ECO:0000256" key="5">
    <source>
        <dbReference type="ARBA" id="ARBA00034022"/>
    </source>
</evidence>
<gene>
    <name evidence="8" type="ORF">RJ641_031151</name>
</gene>
<dbReference type="InterPro" id="IPR013320">
    <property type="entry name" value="ConA-like_dom_sf"/>
</dbReference>